<protein>
    <submittedName>
        <fullName evidence="2">Uncharacterized protein</fullName>
    </submittedName>
</protein>
<evidence type="ECO:0000313" key="3">
    <source>
        <dbReference type="Proteomes" id="UP000078200"/>
    </source>
</evidence>
<feature type="transmembrane region" description="Helical" evidence="1">
    <location>
        <begin position="43"/>
        <end position="65"/>
    </location>
</feature>
<evidence type="ECO:0000313" key="2">
    <source>
        <dbReference type="EnsemblMetazoa" id="GAUT018133-PA"/>
    </source>
</evidence>
<keyword evidence="3" id="KW-1185">Reference proteome</keyword>
<evidence type="ECO:0000256" key="1">
    <source>
        <dbReference type="SAM" id="Phobius"/>
    </source>
</evidence>
<accession>A0A1A9UWK1</accession>
<name>A0A1A9UWK1_GLOAU</name>
<dbReference type="AlphaFoldDB" id="A0A1A9UWK1"/>
<proteinExistence type="predicted"/>
<reference evidence="2" key="1">
    <citation type="submission" date="2020-05" db="UniProtKB">
        <authorList>
            <consortium name="EnsemblMetazoa"/>
        </authorList>
    </citation>
    <scope>IDENTIFICATION</scope>
    <source>
        <strain evidence="2">TTRI</strain>
    </source>
</reference>
<keyword evidence="1" id="KW-0472">Membrane</keyword>
<dbReference type="Proteomes" id="UP000078200">
    <property type="component" value="Unassembled WGS sequence"/>
</dbReference>
<keyword evidence="1" id="KW-1133">Transmembrane helix</keyword>
<sequence length="113" mass="13222">MEQHLYCTQRILNTLSTRYGTRYIRKIDAHGLIFALSQKHENFIMLMYMYTPCSYIAGASGITIIDIKMLNIKLFLQNVHSTQRARPHTADKVINYLKHLCLYTAYTSFELKV</sequence>
<keyword evidence="1" id="KW-0812">Transmembrane</keyword>
<dbReference type="VEuPathDB" id="VectorBase:GAUT018133"/>
<dbReference type="EnsemblMetazoa" id="GAUT018133-RA">
    <property type="protein sequence ID" value="GAUT018133-PA"/>
    <property type="gene ID" value="GAUT018133"/>
</dbReference>
<organism evidence="2 3">
    <name type="scientific">Glossina austeni</name>
    <name type="common">Savannah tsetse fly</name>
    <dbReference type="NCBI Taxonomy" id="7395"/>
    <lineage>
        <taxon>Eukaryota</taxon>
        <taxon>Metazoa</taxon>
        <taxon>Ecdysozoa</taxon>
        <taxon>Arthropoda</taxon>
        <taxon>Hexapoda</taxon>
        <taxon>Insecta</taxon>
        <taxon>Pterygota</taxon>
        <taxon>Neoptera</taxon>
        <taxon>Endopterygota</taxon>
        <taxon>Diptera</taxon>
        <taxon>Brachycera</taxon>
        <taxon>Muscomorpha</taxon>
        <taxon>Hippoboscoidea</taxon>
        <taxon>Glossinidae</taxon>
        <taxon>Glossina</taxon>
    </lineage>
</organism>